<reference evidence="2 3" key="1">
    <citation type="journal article" date="2017" name="Nat. Commun.">
        <title>In situ click chemistry generation of cyclooxygenase-2 inhibitors.</title>
        <authorList>
            <person name="Bhardwaj A."/>
            <person name="Kaur J."/>
            <person name="Wuest M."/>
            <person name="Wuest F."/>
        </authorList>
    </citation>
    <scope>NUCLEOTIDE SEQUENCE [LARGE SCALE GENOMIC DNA]</scope>
    <source>
        <strain evidence="2">S2_018_000_R2_106</strain>
    </source>
</reference>
<evidence type="ECO:0000313" key="3">
    <source>
        <dbReference type="Proteomes" id="UP000320948"/>
    </source>
</evidence>
<feature type="domain" description="GIY-YIG" evidence="1">
    <location>
        <begin position="50"/>
        <end position="129"/>
    </location>
</feature>
<dbReference type="InterPro" id="IPR000305">
    <property type="entry name" value="GIY-YIG_endonuc"/>
</dbReference>
<dbReference type="Proteomes" id="UP000320948">
    <property type="component" value="Unassembled WGS sequence"/>
</dbReference>
<comment type="caution">
    <text evidence="2">The sequence shown here is derived from an EMBL/GenBank/DDBJ whole genome shotgun (WGS) entry which is preliminary data.</text>
</comment>
<evidence type="ECO:0000259" key="1">
    <source>
        <dbReference type="PROSITE" id="PS50164"/>
    </source>
</evidence>
<name>A0A6N4R7I5_BLAVI</name>
<dbReference type="Pfam" id="PF14267">
    <property type="entry name" value="DUF4357"/>
    <property type="match status" value="1"/>
</dbReference>
<dbReference type="InterPro" id="IPR025579">
    <property type="entry name" value="DUF4357"/>
</dbReference>
<protein>
    <submittedName>
        <fullName evidence="2">GIY-YIG nuclease family protein</fullName>
    </submittedName>
</protein>
<accession>A0A6N4R7I5</accession>
<dbReference type="InterPro" id="IPR035901">
    <property type="entry name" value="GIY-YIG_endonuc_sf"/>
</dbReference>
<dbReference type="PROSITE" id="PS50164">
    <property type="entry name" value="GIY_YIG"/>
    <property type="match status" value="1"/>
</dbReference>
<dbReference type="AlphaFoldDB" id="A0A6N4R7I5"/>
<dbReference type="EMBL" id="VAFM01000003">
    <property type="protein sequence ID" value="TKW60327.1"/>
    <property type="molecule type" value="Genomic_DNA"/>
</dbReference>
<gene>
    <name evidence="2" type="ORF">DI628_08820</name>
</gene>
<dbReference type="CDD" id="cd10447">
    <property type="entry name" value="GIY-YIG_unchar_2"/>
    <property type="match status" value="1"/>
</dbReference>
<proteinExistence type="predicted"/>
<dbReference type="Gene3D" id="3.40.1440.10">
    <property type="entry name" value="GIY-YIG endonuclease"/>
    <property type="match status" value="1"/>
</dbReference>
<evidence type="ECO:0000313" key="2">
    <source>
        <dbReference type="EMBL" id="TKW60327.1"/>
    </source>
</evidence>
<sequence length="294" mass="32960">MYKRGLALQLLYVDGSSQGLVSLTTMNWTGHLLKFPRTQLIEALARSESSYTGIYILTGESDSGDLAYIGEAENLKHRMRTHDQQKPWWNQAVFVTSDANKLNKAHAKYLEARLVEEALEAKRLPLENTTRPKRPSLSEADIVTLEDFLETLLIVLPALGVDVFVKNTRSNLTDEIKSRISQEFEIHHIQQGIKAQAIWQSGELIVKKGSLARPEWIGAGSQDSSYGKLHQELLRSGILQVQGDLAVFTDNYAFKSPSAASAVVMGRPSNGTMDWKVKGSKQTYKDWEQSQLKK</sequence>
<organism evidence="2 3">
    <name type="scientific">Blastochloris viridis</name>
    <name type="common">Rhodopseudomonas viridis</name>
    <dbReference type="NCBI Taxonomy" id="1079"/>
    <lineage>
        <taxon>Bacteria</taxon>
        <taxon>Pseudomonadati</taxon>
        <taxon>Pseudomonadota</taxon>
        <taxon>Alphaproteobacteria</taxon>
        <taxon>Hyphomicrobiales</taxon>
        <taxon>Blastochloridaceae</taxon>
        <taxon>Blastochloris</taxon>
    </lineage>
</organism>